<evidence type="ECO:0000256" key="4">
    <source>
        <dbReference type="ARBA" id="ARBA00023015"/>
    </source>
</evidence>
<gene>
    <name evidence="10" type="ORF">SEV965_LOCUS17537</name>
</gene>
<dbReference type="PROSITE" id="PS00031">
    <property type="entry name" value="NUCLEAR_REC_DBD_1"/>
    <property type="match status" value="1"/>
</dbReference>
<evidence type="ECO:0000259" key="9">
    <source>
        <dbReference type="PROSITE" id="PS51030"/>
    </source>
</evidence>
<feature type="domain" description="Nuclear receptor" evidence="9">
    <location>
        <begin position="28"/>
        <end position="104"/>
    </location>
</feature>
<evidence type="ECO:0000256" key="1">
    <source>
        <dbReference type="ARBA" id="ARBA00022723"/>
    </source>
</evidence>
<accession>A0A814RK46</accession>
<keyword evidence="1" id="KW-0479">Metal-binding</keyword>
<keyword evidence="2" id="KW-0863">Zinc-finger</keyword>
<evidence type="ECO:0000256" key="8">
    <source>
        <dbReference type="ARBA" id="ARBA00023242"/>
    </source>
</evidence>
<dbReference type="GO" id="GO:0045944">
    <property type="term" value="P:positive regulation of transcription by RNA polymerase II"/>
    <property type="evidence" value="ECO:0007669"/>
    <property type="project" value="TreeGrafter"/>
</dbReference>
<dbReference type="SMART" id="SM00399">
    <property type="entry name" value="ZnF_C4"/>
    <property type="match status" value="1"/>
</dbReference>
<dbReference type="InterPro" id="IPR050234">
    <property type="entry name" value="Nuclear_hormone_rcpt_NR1"/>
</dbReference>
<dbReference type="GO" id="GO:0000122">
    <property type="term" value="P:negative regulation of transcription by RNA polymerase II"/>
    <property type="evidence" value="ECO:0007669"/>
    <property type="project" value="TreeGrafter"/>
</dbReference>
<organism evidence="10 11">
    <name type="scientific">Rotaria sordida</name>
    <dbReference type="NCBI Taxonomy" id="392033"/>
    <lineage>
        <taxon>Eukaryota</taxon>
        <taxon>Metazoa</taxon>
        <taxon>Spiralia</taxon>
        <taxon>Gnathifera</taxon>
        <taxon>Rotifera</taxon>
        <taxon>Eurotatoria</taxon>
        <taxon>Bdelloidea</taxon>
        <taxon>Philodinida</taxon>
        <taxon>Philodinidae</taxon>
        <taxon>Rotaria</taxon>
    </lineage>
</organism>
<reference evidence="10" key="1">
    <citation type="submission" date="2021-02" db="EMBL/GenBank/DDBJ databases">
        <authorList>
            <person name="Nowell W R."/>
        </authorList>
    </citation>
    <scope>NUCLEOTIDE SEQUENCE</scope>
</reference>
<dbReference type="GO" id="GO:0000978">
    <property type="term" value="F:RNA polymerase II cis-regulatory region sequence-specific DNA binding"/>
    <property type="evidence" value="ECO:0007669"/>
    <property type="project" value="TreeGrafter"/>
</dbReference>
<dbReference type="GO" id="GO:0030154">
    <property type="term" value="P:cell differentiation"/>
    <property type="evidence" value="ECO:0007669"/>
    <property type="project" value="TreeGrafter"/>
</dbReference>
<name>A0A814RK46_9BILA</name>
<evidence type="ECO:0000313" key="10">
    <source>
        <dbReference type="EMBL" id="CAF1133301.1"/>
    </source>
</evidence>
<evidence type="ECO:0000313" key="11">
    <source>
        <dbReference type="Proteomes" id="UP000663889"/>
    </source>
</evidence>
<keyword evidence="3" id="KW-0862">Zinc</keyword>
<keyword evidence="8" id="KW-0539">Nucleus</keyword>
<dbReference type="GO" id="GO:0004879">
    <property type="term" value="F:nuclear receptor activity"/>
    <property type="evidence" value="ECO:0007669"/>
    <property type="project" value="TreeGrafter"/>
</dbReference>
<sequence length="278" mass="32864">MATMSSLFQTSTIQSYYLFSNSQTERKRLICVVCGSIARGFNFGAITCMSCKIFFRRNAFTNLNSLYCHAKGNCEINQQTRKCCTYCRLLTCFRVGMKRQLFRLKQNNNNHIKCSNIDKQQHRKELPLELHLYQRTLTNQHMLTTNSLFSRSIDRVLRISRVSFSDPYLIKLILVILAFSTNNMDHDDITVTHQLDEYYHTLVLNNIQNIYVELMWKYMIHRFGESHTILHFCDIIQTILRMERVIFGMDNSMMSFELKFYENIAKSISKTLQFENNI</sequence>
<dbReference type="EMBL" id="CAJNOU010001008">
    <property type="protein sequence ID" value="CAF1133301.1"/>
    <property type="molecule type" value="Genomic_DNA"/>
</dbReference>
<evidence type="ECO:0000256" key="3">
    <source>
        <dbReference type="ARBA" id="ARBA00022833"/>
    </source>
</evidence>
<dbReference type="InterPro" id="IPR001628">
    <property type="entry name" value="Znf_hrmn_rcpt"/>
</dbReference>
<dbReference type="PROSITE" id="PS51030">
    <property type="entry name" value="NUCLEAR_REC_DBD_2"/>
    <property type="match status" value="1"/>
</dbReference>
<keyword evidence="6" id="KW-0804">Transcription</keyword>
<dbReference type="AlphaFoldDB" id="A0A814RK46"/>
<dbReference type="PANTHER" id="PTHR24082:SF283">
    <property type="entry name" value="NUCLEAR HORMONE RECEPTOR HR96"/>
    <property type="match status" value="1"/>
</dbReference>
<evidence type="ECO:0000256" key="2">
    <source>
        <dbReference type="ARBA" id="ARBA00022771"/>
    </source>
</evidence>
<dbReference type="Pfam" id="PF00105">
    <property type="entry name" value="zf-C4"/>
    <property type="match status" value="1"/>
</dbReference>
<dbReference type="PANTHER" id="PTHR24082">
    <property type="entry name" value="NUCLEAR HORMONE RECEPTOR"/>
    <property type="match status" value="1"/>
</dbReference>
<dbReference type="Proteomes" id="UP000663889">
    <property type="component" value="Unassembled WGS sequence"/>
</dbReference>
<dbReference type="GO" id="GO:0008270">
    <property type="term" value="F:zinc ion binding"/>
    <property type="evidence" value="ECO:0007669"/>
    <property type="project" value="UniProtKB-KW"/>
</dbReference>
<comment type="caution">
    <text evidence="10">The sequence shown here is derived from an EMBL/GenBank/DDBJ whole genome shotgun (WGS) entry which is preliminary data.</text>
</comment>
<evidence type="ECO:0000256" key="7">
    <source>
        <dbReference type="ARBA" id="ARBA00023170"/>
    </source>
</evidence>
<dbReference type="SUPFAM" id="SSF57716">
    <property type="entry name" value="Glucocorticoid receptor-like (DNA-binding domain)"/>
    <property type="match status" value="1"/>
</dbReference>
<keyword evidence="5" id="KW-0238">DNA-binding</keyword>
<evidence type="ECO:0000256" key="5">
    <source>
        <dbReference type="ARBA" id="ARBA00023125"/>
    </source>
</evidence>
<protein>
    <recommendedName>
        <fullName evidence="9">Nuclear receptor domain-containing protein</fullName>
    </recommendedName>
</protein>
<evidence type="ECO:0000256" key="6">
    <source>
        <dbReference type="ARBA" id="ARBA00023163"/>
    </source>
</evidence>
<keyword evidence="7" id="KW-0675">Receptor</keyword>
<dbReference type="PRINTS" id="PR00047">
    <property type="entry name" value="STROIDFINGER"/>
</dbReference>
<proteinExistence type="predicted"/>
<dbReference type="Gene3D" id="3.30.50.10">
    <property type="entry name" value="Erythroid Transcription Factor GATA-1, subunit A"/>
    <property type="match status" value="1"/>
</dbReference>
<dbReference type="InterPro" id="IPR013088">
    <property type="entry name" value="Znf_NHR/GATA"/>
</dbReference>
<keyword evidence="4" id="KW-0805">Transcription regulation</keyword>